<dbReference type="EMBL" id="SPNW01000215">
    <property type="protein sequence ID" value="TIA83399.1"/>
    <property type="molecule type" value="Genomic_DNA"/>
</dbReference>
<dbReference type="GO" id="GO:0003714">
    <property type="term" value="F:transcription corepressor activity"/>
    <property type="evidence" value="ECO:0007669"/>
    <property type="project" value="InterPro"/>
</dbReference>
<dbReference type="Gene3D" id="1.20.5.430">
    <property type="match status" value="1"/>
</dbReference>
<gene>
    <name evidence="3" type="ORF">E3P99_04138</name>
</gene>
<dbReference type="Pfam" id="PF06825">
    <property type="entry name" value="HSBP1"/>
    <property type="match status" value="1"/>
</dbReference>
<evidence type="ECO:0000313" key="4">
    <source>
        <dbReference type="Proteomes" id="UP000310189"/>
    </source>
</evidence>
<reference evidence="3 4" key="1">
    <citation type="submission" date="2019-03" db="EMBL/GenBank/DDBJ databases">
        <title>Sequencing 23 genomes of Wallemia ichthyophaga.</title>
        <authorList>
            <person name="Gostincar C."/>
        </authorList>
    </citation>
    <scope>NUCLEOTIDE SEQUENCE [LARGE SCALE GENOMIC DNA]</scope>
    <source>
        <strain evidence="3 4">EXF-5753</strain>
    </source>
</reference>
<dbReference type="GO" id="GO:0070370">
    <property type="term" value="P:cellular heat acclimation"/>
    <property type="evidence" value="ECO:0007669"/>
    <property type="project" value="TreeGrafter"/>
</dbReference>
<keyword evidence="4" id="KW-1185">Reference proteome</keyword>
<protein>
    <submittedName>
        <fullName evidence="3">Uncharacterized protein</fullName>
    </submittedName>
</protein>
<dbReference type="OrthoDB" id="4159489at2759"/>
<comment type="caution">
    <text evidence="3">The sequence shown here is derived from an EMBL/GenBank/DDBJ whole genome shotgun (WGS) entry which is preliminary data.</text>
</comment>
<accession>A0A4T0F7D7</accession>
<name>A0A4T0F7D7_9BASI</name>
<evidence type="ECO:0000256" key="2">
    <source>
        <dbReference type="SAM" id="MobiDB-lite"/>
    </source>
</evidence>
<comment type="similarity">
    <text evidence="1">Belongs to the HSBP1 family.</text>
</comment>
<dbReference type="GO" id="GO:0005634">
    <property type="term" value="C:nucleus"/>
    <property type="evidence" value="ECO:0007669"/>
    <property type="project" value="TreeGrafter"/>
</dbReference>
<dbReference type="PANTHER" id="PTHR19424:SF0">
    <property type="entry name" value="HEAT SHOCK FACTOR BINDING PROTEIN 1"/>
    <property type="match status" value="1"/>
</dbReference>
<feature type="region of interest" description="Disordered" evidence="2">
    <location>
        <begin position="1"/>
        <end position="29"/>
    </location>
</feature>
<feature type="region of interest" description="Disordered" evidence="2">
    <location>
        <begin position="74"/>
        <end position="94"/>
    </location>
</feature>
<dbReference type="PANTHER" id="PTHR19424">
    <property type="entry name" value="HEAT SHOCK FACTOR BINDING PROTEIN 1"/>
    <property type="match status" value="1"/>
</dbReference>
<dbReference type="Proteomes" id="UP000310189">
    <property type="component" value="Unassembled WGS sequence"/>
</dbReference>
<sequence>MSTLQPAAPLSTKGSATKKSSDNGDISSPHELTAFVEDVLTKLDTKFDAMSSVVLEKMDEMSDRVDSLEHSIQELVNTAGPASPKPASPRSPRV</sequence>
<organism evidence="3 4">
    <name type="scientific">Wallemia hederae</name>
    <dbReference type="NCBI Taxonomy" id="1540922"/>
    <lineage>
        <taxon>Eukaryota</taxon>
        <taxon>Fungi</taxon>
        <taxon>Dikarya</taxon>
        <taxon>Basidiomycota</taxon>
        <taxon>Wallemiomycotina</taxon>
        <taxon>Wallemiomycetes</taxon>
        <taxon>Wallemiales</taxon>
        <taxon>Wallemiaceae</taxon>
        <taxon>Wallemia</taxon>
    </lineage>
</organism>
<dbReference type="InterPro" id="IPR009643">
    <property type="entry name" value="HS1-bd"/>
</dbReference>
<dbReference type="GO" id="GO:0005829">
    <property type="term" value="C:cytosol"/>
    <property type="evidence" value="ECO:0007669"/>
    <property type="project" value="TreeGrafter"/>
</dbReference>
<dbReference type="AlphaFoldDB" id="A0A4T0F7D7"/>
<evidence type="ECO:0000256" key="1">
    <source>
        <dbReference type="ARBA" id="ARBA00006349"/>
    </source>
</evidence>
<feature type="compositionally biased region" description="Pro residues" evidence="2">
    <location>
        <begin position="83"/>
        <end position="94"/>
    </location>
</feature>
<feature type="compositionally biased region" description="Polar residues" evidence="2">
    <location>
        <begin position="12"/>
        <end position="26"/>
    </location>
</feature>
<proteinExistence type="inferred from homology"/>
<evidence type="ECO:0000313" key="3">
    <source>
        <dbReference type="EMBL" id="TIA83399.1"/>
    </source>
</evidence>